<proteinExistence type="predicted"/>
<dbReference type="Proteomes" id="UP000295258">
    <property type="component" value="Unassembled WGS sequence"/>
</dbReference>
<sequence>MRMAEAARERAAEKRLSMPEATDVLRAAVAALDAHTAYVLRPAATSEASAPAETETISDVMRWSSACLVFWEDSTAWCSTAAAFSR</sequence>
<gene>
    <name evidence="1" type="ORF">E1292_36235</name>
</gene>
<comment type="caution">
    <text evidence="1">The sequence shown here is derived from an EMBL/GenBank/DDBJ whole genome shotgun (WGS) entry which is preliminary data.</text>
</comment>
<name>A0A4R4UZU7_9ACTN</name>
<dbReference type="AlphaFoldDB" id="A0A4R4UZU7"/>
<dbReference type="RefSeq" id="WP_132601873.1">
    <property type="nucleotide sequence ID" value="NZ_SMKO01000146.1"/>
</dbReference>
<evidence type="ECO:0000313" key="2">
    <source>
        <dbReference type="Proteomes" id="UP000295258"/>
    </source>
</evidence>
<evidence type="ECO:0000313" key="1">
    <source>
        <dbReference type="EMBL" id="TDC97871.1"/>
    </source>
</evidence>
<organism evidence="1 2">
    <name type="scientific">Nonomuraea deserti</name>
    <dbReference type="NCBI Taxonomy" id="1848322"/>
    <lineage>
        <taxon>Bacteria</taxon>
        <taxon>Bacillati</taxon>
        <taxon>Actinomycetota</taxon>
        <taxon>Actinomycetes</taxon>
        <taxon>Streptosporangiales</taxon>
        <taxon>Streptosporangiaceae</taxon>
        <taxon>Nonomuraea</taxon>
    </lineage>
</organism>
<accession>A0A4R4UZU7</accession>
<reference evidence="1 2" key="1">
    <citation type="submission" date="2019-03" db="EMBL/GenBank/DDBJ databases">
        <title>Draft genome sequences of novel Actinobacteria.</title>
        <authorList>
            <person name="Sahin N."/>
            <person name="Ay H."/>
            <person name="Saygin H."/>
        </authorList>
    </citation>
    <scope>NUCLEOTIDE SEQUENCE [LARGE SCALE GENOMIC DNA]</scope>
    <source>
        <strain evidence="1 2">KC310</strain>
    </source>
</reference>
<dbReference type="EMBL" id="SMKO01000146">
    <property type="protein sequence ID" value="TDC97871.1"/>
    <property type="molecule type" value="Genomic_DNA"/>
</dbReference>
<protein>
    <submittedName>
        <fullName evidence="1">Uncharacterized protein</fullName>
    </submittedName>
</protein>
<keyword evidence="2" id="KW-1185">Reference proteome</keyword>